<accession>A0A6L2L013</accession>
<protein>
    <recommendedName>
        <fullName evidence="2">MULE transposase domain-containing protein</fullName>
    </recommendedName>
</protein>
<dbReference type="AlphaFoldDB" id="A0A6L2L013"/>
<feature type="compositionally biased region" description="Acidic residues" evidence="1">
    <location>
        <begin position="149"/>
        <end position="164"/>
    </location>
</feature>
<organism evidence="3">
    <name type="scientific">Tanacetum cinerariifolium</name>
    <name type="common">Dalmatian daisy</name>
    <name type="synonym">Chrysanthemum cinerariifolium</name>
    <dbReference type="NCBI Taxonomy" id="118510"/>
    <lineage>
        <taxon>Eukaryota</taxon>
        <taxon>Viridiplantae</taxon>
        <taxon>Streptophyta</taxon>
        <taxon>Embryophyta</taxon>
        <taxon>Tracheophyta</taxon>
        <taxon>Spermatophyta</taxon>
        <taxon>Magnoliopsida</taxon>
        <taxon>eudicotyledons</taxon>
        <taxon>Gunneridae</taxon>
        <taxon>Pentapetalae</taxon>
        <taxon>asterids</taxon>
        <taxon>campanulids</taxon>
        <taxon>Asterales</taxon>
        <taxon>Asteraceae</taxon>
        <taxon>Asteroideae</taxon>
        <taxon>Anthemideae</taxon>
        <taxon>Anthemidinae</taxon>
        <taxon>Tanacetum</taxon>
    </lineage>
</organism>
<feature type="region of interest" description="Disordered" evidence="1">
    <location>
        <begin position="130"/>
        <end position="200"/>
    </location>
</feature>
<dbReference type="Pfam" id="PF10551">
    <property type="entry name" value="MULE"/>
    <property type="match status" value="1"/>
</dbReference>
<dbReference type="PANTHER" id="PTHR31569:SF4">
    <property type="entry name" value="SWIM-TYPE DOMAIN-CONTAINING PROTEIN"/>
    <property type="match status" value="1"/>
</dbReference>
<sequence>MSFLHSNDYVYDFSTNDVTNELKALFFVHPTSFKIWRAFPHVLMIDATYKTNKYNMPFIEIVGVTSTGKTFCIAFAFIITRRFSNVDIVHGELQATQIPSSIAIAPVLPIEDPKDSLIMGNEDLSTIPEKKSDQFIKSSVEDPVPIPSESEDTSGSDSEYDDFSAIDAPRGKSMTFSNPLFDSNDDFTSSDDESLSDEDVPEDNVKIYSNPLFEFDDDYISSDVNPLFDEVLEDIEGKVSYDPNLDEPTLLVTPLAEANEDECFNLRAILMRLMLF</sequence>
<reference evidence="3" key="1">
    <citation type="journal article" date="2019" name="Sci. Rep.">
        <title>Draft genome of Tanacetum cinerariifolium, the natural source of mosquito coil.</title>
        <authorList>
            <person name="Yamashiro T."/>
            <person name="Shiraishi A."/>
            <person name="Satake H."/>
            <person name="Nakayama K."/>
        </authorList>
    </citation>
    <scope>NUCLEOTIDE SEQUENCE</scope>
</reference>
<feature type="domain" description="MULE transposase" evidence="2">
    <location>
        <begin position="42"/>
        <end position="81"/>
    </location>
</feature>
<proteinExistence type="predicted"/>
<feature type="compositionally biased region" description="Acidic residues" evidence="1">
    <location>
        <begin position="183"/>
        <end position="200"/>
    </location>
</feature>
<dbReference type="PANTHER" id="PTHR31569">
    <property type="entry name" value="SWIM-TYPE DOMAIN-CONTAINING PROTEIN"/>
    <property type="match status" value="1"/>
</dbReference>
<evidence type="ECO:0000256" key="1">
    <source>
        <dbReference type="SAM" id="MobiDB-lite"/>
    </source>
</evidence>
<comment type="caution">
    <text evidence="3">The sequence shown here is derived from an EMBL/GenBank/DDBJ whole genome shotgun (WGS) entry which is preliminary data.</text>
</comment>
<dbReference type="EMBL" id="BKCJ010003181">
    <property type="protein sequence ID" value="GEU53484.1"/>
    <property type="molecule type" value="Genomic_DNA"/>
</dbReference>
<evidence type="ECO:0000259" key="2">
    <source>
        <dbReference type="Pfam" id="PF10551"/>
    </source>
</evidence>
<dbReference type="InterPro" id="IPR052579">
    <property type="entry name" value="Zinc_finger_SWIM"/>
</dbReference>
<name>A0A6L2L013_TANCI</name>
<evidence type="ECO:0000313" key="3">
    <source>
        <dbReference type="EMBL" id="GEU53484.1"/>
    </source>
</evidence>
<dbReference type="InterPro" id="IPR018289">
    <property type="entry name" value="MULE_transposase_dom"/>
</dbReference>
<gene>
    <name evidence="3" type="ORF">Tci_025462</name>
</gene>